<reference evidence="2 3" key="1">
    <citation type="submission" date="2019-10" db="EMBL/GenBank/DDBJ databases">
        <title>Glycomyces albidus sp. nov., a novel actinomycete isolated from rhizosphere soil of wheat (Triticum aestivum L.).</title>
        <authorList>
            <person name="Qian L."/>
        </authorList>
    </citation>
    <scope>NUCLEOTIDE SEQUENCE [LARGE SCALE GENOMIC DNA]</scope>
    <source>
        <strain evidence="2 3">NEAU-7082</strain>
    </source>
</reference>
<comment type="caution">
    <text evidence="2">The sequence shown here is derived from an EMBL/GenBank/DDBJ whole genome shotgun (WGS) entry which is preliminary data.</text>
</comment>
<dbReference type="Proteomes" id="UP000477750">
    <property type="component" value="Unassembled WGS sequence"/>
</dbReference>
<dbReference type="InterPro" id="IPR011990">
    <property type="entry name" value="TPR-like_helical_dom_sf"/>
</dbReference>
<evidence type="ECO:0000313" key="3">
    <source>
        <dbReference type="Proteomes" id="UP000477750"/>
    </source>
</evidence>
<protein>
    <submittedName>
        <fullName evidence="2">Tetratricopeptide repeat protein</fullName>
    </submittedName>
</protein>
<dbReference type="AlphaFoldDB" id="A0A6L5G2R8"/>
<dbReference type="Gene3D" id="1.25.40.10">
    <property type="entry name" value="Tetratricopeptide repeat domain"/>
    <property type="match status" value="1"/>
</dbReference>
<dbReference type="RefSeq" id="WP_153023207.1">
    <property type="nucleotide sequence ID" value="NZ_WIAO01000001.1"/>
</dbReference>
<evidence type="ECO:0000259" key="1">
    <source>
        <dbReference type="Pfam" id="PF12688"/>
    </source>
</evidence>
<evidence type="ECO:0000313" key="2">
    <source>
        <dbReference type="EMBL" id="MQM23989.1"/>
    </source>
</evidence>
<dbReference type="InterPro" id="IPR041656">
    <property type="entry name" value="TPR_5"/>
</dbReference>
<dbReference type="Pfam" id="PF12688">
    <property type="entry name" value="TPR_5"/>
    <property type="match status" value="1"/>
</dbReference>
<organism evidence="2 3">
    <name type="scientific">Glycomyces albidus</name>
    <dbReference type="NCBI Taxonomy" id="2656774"/>
    <lineage>
        <taxon>Bacteria</taxon>
        <taxon>Bacillati</taxon>
        <taxon>Actinomycetota</taxon>
        <taxon>Actinomycetes</taxon>
        <taxon>Glycomycetales</taxon>
        <taxon>Glycomycetaceae</taxon>
        <taxon>Glycomyces</taxon>
    </lineage>
</organism>
<feature type="domain" description="Tetratrico peptide repeat group 5" evidence="1">
    <location>
        <begin position="41"/>
        <end position="171"/>
    </location>
</feature>
<proteinExistence type="predicted"/>
<name>A0A6L5G2R8_9ACTN</name>
<keyword evidence="3" id="KW-1185">Reference proteome</keyword>
<sequence>MVTEDWEARCAALWERLDEFGREEFVQAMRDLAAECDPGDPVALFEVGGALDSTGFTEDAVGYYRRAVEAGLSGVRRRRVSIQMASSLRETGRPEEALKVIEQERARGSAEHGSAAGDDSALGYDSALAMCEALTLAKLGRDREGLSVALIALAPHLLRYQRSTVNYARGLVGLDPV</sequence>
<dbReference type="SUPFAM" id="SSF48452">
    <property type="entry name" value="TPR-like"/>
    <property type="match status" value="1"/>
</dbReference>
<dbReference type="EMBL" id="WIAO01000001">
    <property type="protein sequence ID" value="MQM23989.1"/>
    <property type="molecule type" value="Genomic_DNA"/>
</dbReference>
<gene>
    <name evidence="2" type="ORF">GFD30_00130</name>
</gene>
<accession>A0A6L5G2R8</accession>